<reference evidence="2 3" key="1">
    <citation type="submission" date="2017-05" db="EMBL/GenBank/DDBJ databases">
        <title>The draft genome sequence of Idiomarina salinarum WNB302.</title>
        <authorList>
            <person name="Sun Y."/>
            <person name="Chen B."/>
            <person name="Du Z."/>
        </authorList>
    </citation>
    <scope>NUCLEOTIDE SEQUENCE [LARGE SCALE GENOMIC DNA]</scope>
    <source>
        <strain evidence="2 3">WNB302</strain>
    </source>
</reference>
<evidence type="ECO:0000259" key="1">
    <source>
        <dbReference type="Pfam" id="PF07110"/>
    </source>
</evidence>
<proteinExistence type="predicted"/>
<organism evidence="2 3">
    <name type="scientific">Winogradskyella aurantia</name>
    <dbReference type="NCBI Taxonomy" id="1915063"/>
    <lineage>
        <taxon>Bacteria</taxon>
        <taxon>Pseudomonadati</taxon>
        <taxon>Bacteroidota</taxon>
        <taxon>Flavobacteriia</taxon>
        <taxon>Flavobacteriales</taxon>
        <taxon>Flavobacteriaceae</taxon>
        <taxon>Winogradskyella</taxon>
    </lineage>
</organism>
<comment type="caution">
    <text evidence="2">The sequence shown here is derived from an EMBL/GenBank/DDBJ whole genome shotgun (WGS) entry which is preliminary data.</text>
</comment>
<dbReference type="RefSeq" id="WP_094967803.1">
    <property type="nucleotide sequence ID" value="NZ_NGJN01000003.1"/>
</dbReference>
<protein>
    <recommendedName>
        <fullName evidence="1">EthD domain-containing protein</fullName>
    </recommendedName>
</protein>
<dbReference type="PANTHER" id="PTHR40260:SF2">
    <property type="entry name" value="BLR8190 PROTEIN"/>
    <property type="match status" value="1"/>
</dbReference>
<dbReference type="NCBIfam" id="TIGR02118">
    <property type="entry name" value="EthD family reductase"/>
    <property type="match status" value="1"/>
</dbReference>
<accession>A0A265UUZ9</accession>
<dbReference type="EMBL" id="NGJN01000003">
    <property type="protein sequence ID" value="OZV69032.1"/>
    <property type="molecule type" value="Genomic_DNA"/>
</dbReference>
<dbReference type="OrthoDB" id="5343971at2"/>
<gene>
    <name evidence="2" type="ORF">CA834_06100</name>
</gene>
<dbReference type="PANTHER" id="PTHR40260">
    <property type="entry name" value="BLR8190 PROTEIN"/>
    <property type="match status" value="1"/>
</dbReference>
<dbReference type="AlphaFoldDB" id="A0A265UUZ9"/>
<dbReference type="Proteomes" id="UP000216840">
    <property type="component" value="Unassembled WGS sequence"/>
</dbReference>
<keyword evidence="3" id="KW-1185">Reference proteome</keyword>
<dbReference type="InterPro" id="IPR009799">
    <property type="entry name" value="EthD_dom"/>
</dbReference>
<dbReference type="SUPFAM" id="SSF54909">
    <property type="entry name" value="Dimeric alpha+beta barrel"/>
    <property type="match status" value="1"/>
</dbReference>
<sequence length="102" mass="11442">MFKISVLYNNPENPSAFDAYYKEKHMPLVNQIEGLLNFELTRISSGPGGSPTDYYLLAELYFRDEEQMHESMGSPEGQATVDDLANFASAGVQIMVGKTVEW</sequence>
<dbReference type="Pfam" id="PF07110">
    <property type="entry name" value="EthD"/>
    <property type="match status" value="1"/>
</dbReference>
<dbReference type="GO" id="GO:0016491">
    <property type="term" value="F:oxidoreductase activity"/>
    <property type="evidence" value="ECO:0007669"/>
    <property type="project" value="InterPro"/>
</dbReference>
<dbReference type="InterPro" id="IPR011008">
    <property type="entry name" value="Dimeric_a/b-barrel"/>
</dbReference>
<name>A0A265UUZ9_9FLAO</name>
<evidence type="ECO:0000313" key="2">
    <source>
        <dbReference type="EMBL" id="OZV69032.1"/>
    </source>
</evidence>
<dbReference type="Gene3D" id="3.30.70.100">
    <property type="match status" value="1"/>
</dbReference>
<evidence type="ECO:0000313" key="3">
    <source>
        <dbReference type="Proteomes" id="UP000216840"/>
    </source>
</evidence>
<feature type="domain" description="EthD" evidence="1">
    <location>
        <begin position="13"/>
        <end position="89"/>
    </location>
</feature>